<dbReference type="Gene3D" id="3.30.2010.10">
    <property type="entry name" value="Metalloproteases ('zincins'), catalytic domain"/>
    <property type="match status" value="1"/>
</dbReference>
<dbReference type="InterPro" id="IPR053136">
    <property type="entry name" value="UTP_pyrophosphatase-like"/>
</dbReference>
<evidence type="ECO:0000313" key="2">
    <source>
        <dbReference type="EMBL" id="SOY31839.1"/>
    </source>
</evidence>
<evidence type="ECO:0000259" key="1">
    <source>
        <dbReference type="Pfam" id="PF01863"/>
    </source>
</evidence>
<dbReference type="InterPro" id="IPR002725">
    <property type="entry name" value="YgjP-like_metallopeptidase"/>
</dbReference>
<dbReference type="Proteomes" id="UP000236311">
    <property type="component" value="Unassembled WGS sequence"/>
</dbReference>
<accession>A0A2K4ZMW4</accession>
<proteinExistence type="predicted"/>
<dbReference type="AlphaFoldDB" id="A0A2K4ZMW4"/>
<protein>
    <recommendedName>
        <fullName evidence="1">YgjP-like metallopeptidase domain-containing protein</fullName>
    </recommendedName>
</protein>
<sequence length="143" mass="16659">MAQQKLTPLADAESRRLATLEKRYRNAARIQIESRVTHYHPITGGNYTSVTIRDQKSRWGSCSSRGTLSFNYRLIFAPPVVLDYVVVHELCHLTQMNHSRDFWDMVASVMPDYKIQKTWLREHGHELTLENHLRRLGIPVTLD</sequence>
<dbReference type="PANTHER" id="PTHR30399">
    <property type="entry name" value="UNCHARACTERIZED PROTEIN YGJP"/>
    <property type="match status" value="1"/>
</dbReference>
<keyword evidence="3" id="KW-1185">Reference proteome</keyword>
<dbReference type="CDD" id="cd07344">
    <property type="entry name" value="M48_yhfN_like"/>
    <property type="match status" value="1"/>
</dbReference>
<feature type="domain" description="YgjP-like metallopeptidase" evidence="1">
    <location>
        <begin position="11"/>
        <end position="123"/>
    </location>
</feature>
<dbReference type="Pfam" id="PF01863">
    <property type="entry name" value="YgjP-like"/>
    <property type="match status" value="1"/>
</dbReference>
<name>A0A2K4ZMW4_9FIRM</name>
<dbReference type="EMBL" id="OFSM01000032">
    <property type="protein sequence ID" value="SOY31839.1"/>
    <property type="molecule type" value="Genomic_DNA"/>
</dbReference>
<evidence type="ECO:0000313" key="3">
    <source>
        <dbReference type="Proteomes" id="UP000236311"/>
    </source>
</evidence>
<reference evidence="2 3" key="1">
    <citation type="submission" date="2018-01" db="EMBL/GenBank/DDBJ databases">
        <authorList>
            <person name="Gaut B.S."/>
            <person name="Morton B.R."/>
            <person name="Clegg M.T."/>
            <person name="Duvall M.R."/>
        </authorList>
    </citation>
    <scope>NUCLEOTIDE SEQUENCE [LARGE SCALE GENOMIC DNA]</scope>
    <source>
        <strain evidence="2">GP69</strain>
    </source>
</reference>
<dbReference type="PANTHER" id="PTHR30399:SF1">
    <property type="entry name" value="UTP PYROPHOSPHATASE"/>
    <property type="match status" value="1"/>
</dbReference>
<gene>
    <name evidence="2" type="ORF">AMURIS_04588</name>
</gene>
<organism evidence="2 3">
    <name type="scientific">Acetatifactor muris</name>
    <dbReference type="NCBI Taxonomy" id="879566"/>
    <lineage>
        <taxon>Bacteria</taxon>
        <taxon>Bacillati</taxon>
        <taxon>Bacillota</taxon>
        <taxon>Clostridia</taxon>
        <taxon>Lachnospirales</taxon>
        <taxon>Lachnospiraceae</taxon>
        <taxon>Acetatifactor</taxon>
    </lineage>
</organism>